<reference evidence="9" key="1">
    <citation type="submission" date="2025-08" db="UniProtKB">
        <authorList>
            <consortium name="RefSeq"/>
        </authorList>
    </citation>
    <scope>IDENTIFICATION</scope>
    <source>
        <strain evidence="9">USDA-PBARC FA_bdor</strain>
        <tissue evidence="9">Whole organism</tissue>
    </source>
</reference>
<protein>
    <submittedName>
        <fullName evidence="9">DC-STAMP domain-containing protein 1-like</fullName>
    </submittedName>
</protein>
<comment type="subcellular location">
    <subcellularLocation>
        <location evidence="1">Membrane</location>
        <topology evidence="1">Multi-pass membrane protein</topology>
    </subcellularLocation>
</comment>
<evidence type="ECO:0000259" key="6">
    <source>
        <dbReference type="Pfam" id="PF07782"/>
    </source>
</evidence>
<dbReference type="Pfam" id="PF26037">
    <property type="entry name" value="zf-RING_DCST1_C"/>
    <property type="match status" value="1"/>
</dbReference>
<dbReference type="GO" id="GO:0016020">
    <property type="term" value="C:membrane"/>
    <property type="evidence" value="ECO:0007669"/>
    <property type="project" value="UniProtKB-SubCell"/>
</dbReference>
<dbReference type="PANTHER" id="PTHR21041:SF17">
    <property type="entry name" value="E3 UBIQUITIN-PROTEIN LIGASE DCST1"/>
    <property type="match status" value="1"/>
</dbReference>
<evidence type="ECO:0000313" key="9">
    <source>
        <dbReference type="RefSeq" id="XP_011307932.1"/>
    </source>
</evidence>
<dbReference type="Proteomes" id="UP000694866">
    <property type="component" value="Unplaced"/>
</dbReference>
<dbReference type="PANTHER" id="PTHR21041">
    <property type="entry name" value="DENDRITIC CELL-SPECIFIC TRANSMEMBRANE PROTEIN"/>
    <property type="match status" value="1"/>
</dbReference>
<dbReference type="OrthoDB" id="5985669at2759"/>
<keyword evidence="4 5" id="KW-0472">Membrane</keyword>
<dbReference type="Pfam" id="PF07782">
    <property type="entry name" value="DC_STAMP"/>
    <property type="match status" value="1"/>
</dbReference>
<dbReference type="InterPro" id="IPR058842">
    <property type="entry name" value="DCST1_C"/>
</dbReference>
<evidence type="ECO:0000256" key="3">
    <source>
        <dbReference type="ARBA" id="ARBA00022989"/>
    </source>
</evidence>
<organism evidence="8 9">
    <name type="scientific">Fopius arisanus</name>
    <dbReference type="NCBI Taxonomy" id="64838"/>
    <lineage>
        <taxon>Eukaryota</taxon>
        <taxon>Metazoa</taxon>
        <taxon>Ecdysozoa</taxon>
        <taxon>Arthropoda</taxon>
        <taxon>Hexapoda</taxon>
        <taxon>Insecta</taxon>
        <taxon>Pterygota</taxon>
        <taxon>Neoptera</taxon>
        <taxon>Endopterygota</taxon>
        <taxon>Hymenoptera</taxon>
        <taxon>Apocrita</taxon>
        <taxon>Ichneumonoidea</taxon>
        <taxon>Braconidae</taxon>
        <taxon>Opiinae</taxon>
        <taxon>Fopius</taxon>
    </lineage>
</organism>
<feature type="domain" description="Dendritic cell-specific transmembrane protein-like" evidence="6">
    <location>
        <begin position="416"/>
        <end position="606"/>
    </location>
</feature>
<dbReference type="RefSeq" id="XP_011307932.1">
    <property type="nucleotide sequence ID" value="XM_011309630.1"/>
</dbReference>
<dbReference type="InterPro" id="IPR051856">
    <property type="entry name" value="CSR-E3_Ligase_Protein"/>
</dbReference>
<keyword evidence="8" id="KW-1185">Reference proteome</keyword>
<feature type="domain" description="E3 ubiquitin-protein ligase DCST1-like C-terminal" evidence="7">
    <location>
        <begin position="663"/>
        <end position="706"/>
    </location>
</feature>
<evidence type="ECO:0000259" key="7">
    <source>
        <dbReference type="Pfam" id="PF26037"/>
    </source>
</evidence>
<evidence type="ECO:0000256" key="5">
    <source>
        <dbReference type="SAM" id="Phobius"/>
    </source>
</evidence>
<accession>A0A9R1U5J7</accession>
<evidence type="ECO:0000256" key="2">
    <source>
        <dbReference type="ARBA" id="ARBA00022692"/>
    </source>
</evidence>
<evidence type="ECO:0000313" key="8">
    <source>
        <dbReference type="Proteomes" id="UP000694866"/>
    </source>
</evidence>
<feature type="transmembrane region" description="Helical" evidence="5">
    <location>
        <begin position="78"/>
        <end position="106"/>
    </location>
</feature>
<dbReference type="KEGG" id="fas:105269419"/>
<feature type="transmembrane region" description="Helical" evidence="5">
    <location>
        <begin position="560"/>
        <end position="581"/>
    </location>
</feature>
<dbReference type="InterPro" id="IPR012858">
    <property type="entry name" value="DC_STAMP-like"/>
</dbReference>
<dbReference type="GeneID" id="105269419"/>
<gene>
    <name evidence="9" type="primary">LOC105269419</name>
</gene>
<proteinExistence type="predicted"/>
<evidence type="ECO:0000256" key="4">
    <source>
        <dbReference type="ARBA" id="ARBA00023136"/>
    </source>
</evidence>
<feature type="transmembrane region" description="Helical" evidence="5">
    <location>
        <begin position="118"/>
        <end position="136"/>
    </location>
</feature>
<keyword evidence="3 5" id="KW-1133">Transmembrane helix</keyword>
<feature type="transmembrane region" description="Helical" evidence="5">
    <location>
        <begin position="49"/>
        <end position="72"/>
    </location>
</feature>
<evidence type="ECO:0000256" key="1">
    <source>
        <dbReference type="ARBA" id="ARBA00004141"/>
    </source>
</evidence>
<name>A0A9R1U5J7_9HYME</name>
<dbReference type="AlphaFoldDB" id="A0A9R1U5J7"/>
<sequence>MPGLANMNRFGRFVEKRHEAILISYLKCCPSLYHVCFDPIGTHPKIRAVIGFFLGLTLGIFFYVTIILDLAFDPYTTLGLGAIVIVMLSAGCASSIQVRCVCVLTIPAFFGRSGRSMLKALVLGFVIAGPIFNLTYNGKEVVRTFACTAQLTYNLTKTRFDLMFKPVQQAMLGMKDNINEVKDTLSSVRDLIGPIVEEIEGEEEMKRLKEENDYLDELQGDTKRSDEIERKHEKELENAKSQGDIYEAKYREKIEVRCEEQLSRGSERCREGFADAYNKCYDTVTWLAAWLLCWPMKLTFVCNIVQALGGSSICNPEGKVDVGIGEGYASLKDTRDSLSSGFKDARLQYKLKNAPLILDLRDAGDTAKAVLHDFNIRRHFFDTVMTLLKRCLAFVFLKIILSAQDYHDRYLTDIEHDNHYITSYFRKIDARRRYRGSAVILPLKKVELQKFVDPYRLKQGKIEKKNLIGQTVKLILEMVTATTFVLLDRLFFETLDLIRRHGHMEFTQSGHHDLNVDVKGTGVIASLIRSVVKGFNVKKRIKMVVTNAACLPRPSELSNYILLKIYGTYTAIWIMLFVAAYTQRLRRLICSFFYRKREKRRVLYLYNETLRRRLGYFRFMKVKVRALVRASLLERDMDPWVALRLRSPTWCGWLKFFAFARLKCLICGEPEGRKETFRRCETPGCEFIHCWECWRDMGEVCLACMPGETDDEEEEDYDTQIE</sequence>
<keyword evidence="2 5" id="KW-0812">Transmembrane</keyword>